<comment type="caution">
    <text evidence="3">The sequence shown here is derived from an EMBL/GenBank/DDBJ whole genome shotgun (WGS) entry which is preliminary data.</text>
</comment>
<dbReference type="Gene3D" id="3.40.50.1390">
    <property type="entry name" value="Resolvase, N-terminal catalytic domain"/>
    <property type="match status" value="1"/>
</dbReference>
<organism evidence="3 4">
    <name type="scientific">Actinomadura violacea</name>
    <dbReference type="NCBI Taxonomy" id="2819934"/>
    <lineage>
        <taxon>Bacteria</taxon>
        <taxon>Bacillati</taxon>
        <taxon>Actinomycetota</taxon>
        <taxon>Actinomycetes</taxon>
        <taxon>Streptosporangiales</taxon>
        <taxon>Thermomonosporaceae</taxon>
        <taxon>Actinomadura</taxon>
    </lineage>
</organism>
<dbReference type="SUPFAM" id="SSF53041">
    <property type="entry name" value="Resolvase-like"/>
    <property type="match status" value="1"/>
</dbReference>
<gene>
    <name evidence="3" type="ORF">J4709_04490</name>
</gene>
<dbReference type="Proteomes" id="UP000680206">
    <property type="component" value="Unassembled WGS sequence"/>
</dbReference>
<dbReference type="InterPro" id="IPR036162">
    <property type="entry name" value="Resolvase-like_N_sf"/>
</dbReference>
<evidence type="ECO:0000313" key="4">
    <source>
        <dbReference type="Proteomes" id="UP000680206"/>
    </source>
</evidence>
<evidence type="ECO:0000259" key="2">
    <source>
        <dbReference type="Pfam" id="PF00239"/>
    </source>
</evidence>
<protein>
    <submittedName>
        <fullName evidence="3">Recombinase family protein</fullName>
    </submittedName>
</protein>
<feature type="region of interest" description="Disordered" evidence="1">
    <location>
        <begin position="133"/>
        <end position="159"/>
    </location>
</feature>
<sequence>MRTGPARCSHLTQELQSQRDALAAAGIPRDKIFAEKVSTRVRVRPEFENALEACRQIKTHAPHRRVILTVYEMKRLHRTDRARRSPHHARHRPGNACLTADRDLRRARAARYGVNCAEDLARPGPYISKKLALTAPSKARPSSVGRKPKSGTAATVESL</sequence>
<dbReference type="RefSeq" id="WP_208237800.1">
    <property type="nucleotide sequence ID" value="NZ_JAGEPF010000003.1"/>
</dbReference>
<name>A0ABS3RJE6_9ACTN</name>
<dbReference type="InterPro" id="IPR006119">
    <property type="entry name" value="Resolv_N"/>
</dbReference>
<feature type="domain" description="Resolvase/invertase-type recombinase catalytic" evidence="2">
    <location>
        <begin position="6"/>
        <end position="80"/>
    </location>
</feature>
<evidence type="ECO:0000313" key="3">
    <source>
        <dbReference type="EMBL" id="MBO2456851.1"/>
    </source>
</evidence>
<dbReference type="Pfam" id="PF00239">
    <property type="entry name" value="Resolvase"/>
    <property type="match status" value="1"/>
</dbReference>
<reference evidence="3 4" key="1">
    <citation type="submission" date="2021-03" db="EMBL/GenBank/DDBJ databases">
        <title>Actinomadura violae sp. nov., isolated from lichen in Thailand.</title>
        <authorList>
            <person name="Kanchanasin P."/>
            <person name="Saeng-In P."/>
            <person name="Phongsopitanun W."/>
            <person name="Yuki M."/>
            <person name="Kudo T."/>
            <person name="Ohkuma M."/>
            <person name="Tanasupawat S."/>
        </authorList>
    </citation>
    <scope>NUCLEOTIDE SEQUENCE [LARGE SCALE GENOMIC DNA]</scope>
    <source>
        <strain evidence="3 4">LCR2-06</strain>
    </source>
</reference>
<evidence type="ECO:0000256" key="1">
    <source>
        <dbReference type="SAM" id="MobiDB-lite"/>
    </source>
</evidence>
<proteinExistence type="predicted"/>
<keyword evidence="4" id="KW-1185">Reference proteome</keyword>
<dbReference type="EMBL" id="JAGEPF010000003">
    <property type="protein sequence ID" value="MBO2456851.1"/>
    <property type="molecule type" value="Genomic_DNA"/>
</dbReference>
<accession>A0ABS3RJE6</accession>